<keyword evidence="1" id="KW-1133">Transmembrane helix</keyword>
<evidence type="ECO:0000313" key="3">
    <source>
        <dbReference type="Proteomes" id="UP000598997"/>
    </source>
</evidence>
<dbReference type="EMBL" id="BMIO01000004">
    <property type="protein sequence ID" value="GGD41944.1"/>
    <property type="molecule type" value="Genomic_DNA"/>
</dbReference>
<organism evidence="2 3">
    <name type="scientific">Croceicoccus pelagius</name>
    <dbReference type="NCBI Taxonomy" id="1703341"/>
    <lineage>
        <taxon>Bacteria</taxon>
        <taxon>Pseudomonadati</taxon>
        <taxon>Pseudomonadota</taxon>
        <taxon>Alphaproteobacteria</taxon>
        <taxon>Sphingomonadales</taxon>
        <taxon>Erythrobacteraceae</taxon>
        <taxon>Croceicoccus</taxon>
    </lineage>
</organism>
<reference evidence="2 3" key="1">
    <citation type="journal article" date="2014" name="Int. J. Syst. Evol. Microbiol.">
        <title>Complete genome sequence of Corynebacterium casei LMG S-19264T (=DSM 44701T), isolated from a smear-ripened cheese.</title>
        <authorList>
            <consortium name="US DOE Joint Genome Institute (JGI-PGF)"/>
            <person name="Walter F."/>
            <person name="Albersmeier A."/>
            <person name="Kalinowski J."/>
            <person name="Ruckert C."/>
        </authorList>
    </citation>
    <scope>NUCLEOTIDE SEQUENCE [LARGE SCALE GENOMIC DNA]</scope>
    <source>
        <strain evidence="2 3">CGMCC 1.15358</strain>
    </source>
</reference>
<keyword evidence="1" id="KW-0812">Transmembrane</keyword>
<name>A0A916YEF1_9SPHN</name>
<feature type="transmembrane region" description="Helical" evidence="1">
    <location>
        <begin position="47"/>
        <end position="66"/>
    </location>
</feature>
<keyword evidence="1" id="KW-0472">Membrane</keyword>
<dbReference type="OrthoDB" id="7433080at2"/>
<gene>
    <name evidence="2" type="ORF">GCM10010989_14910</name>
</gene>
<keyword evidence="3" id="KW-1185">Reference proteome</keyword>
<dbReference type="AlphaFoldDB" id="A0A916YEF1"/>
<evidence type="ECO:0000256" key="1">
    <source>
        <dbReference type="SAM" id="Phobius"/>
    </source>
</evidence>
<feature type="transmembrane region" description="Helical" evidence="1">
    <location>
        <begin position="12"/>
        <end position="35"/>
    </location>
</feature>
<protein>
    <submittedName>
        <fullName evidence="2">Uncharacterized protein</fullName>
    </submittedName>
</protein>
<dbReference type="Proteomes" id="UP000598997">
    <property type="component" value="Unassembled WGS sequence"/>
</dbReference>
<comment type="caution">
    <text evidence="2">The sequence shown here is derived from an EMBL/GenBank/DDBJ whole genome shotgun (WGS) entry which is preliminary data.</text>
</comment>
<evidence type="ECO:0000313" key="2">
    <source>
        <dbReference type="EMBL" id="GGD41944.1"/>
    </source>
</evidence>
<accession>A0A916YEF1</accession>
<sequence length="67" mass="7438">MMVSFYKSLVPGALFSWIVSMVLMNGGTTGGALYVHRLTVYSVAFPFSWMLFIGGTGLAWFILYSMD</sequence>
<proteinExistence type="predicted"/>
<dbReference type="RefSeq" id="WP_082924527.1">
    <property type="nucleotide sequence ID" value="NZ_BMIO01000004.1"/>
</dbReference>